<keyword evidence="3" id="KW-1133">Transmembrane helix</keyword>
<sequence>MTARLVPTPQRIGGLLVVCLAVGLVTASALLWQARGHAAAAQEARSDAVAAATTVVEQMLTYSGQTVDHDLAAAQAGLAGSFASRYKTLADRTIAPAAKAQGIDTKATVAHAGVISADTDHAQVLLFVDQLTTTAAQPAPTVADSRVRVSLIRDGNRWKVTGFDPL</sequence>
<protein>
    <recommendedName>
        <fullName evidence="6">Mce-associated membrane protein</fullName>
    </recommendedName>
</protein>
<keyword evidence="5" id="KW-1185">Reference proteome</keyword>
<dbReference type="RefSeq" id="WP_277832522.1">
    <property type="nucleotide sequence ID" value="NZ_JAAIVF010000003.1"/>
</dbReference>
<dbReference type="PANTHER" id="PTHR37042:SF4">
    <property type="entry name" value="OUTER MEMBRANE PROTEIN RV1973"/>
    <property type="match status" value="1"/>
</dbReference>
<evidence type="ECO:0008006" key="6">
    <source>
        <dbReference type="Google" id="ProtNLM"/>
    </source>
</evidence>
<dbReference type="GO" id="GO:0016020">
    <property type="term" value="C:membrane"/>
    <property type="evidence" value="ECO:0007669"/>
    <property type="project" value="UniProtKB-SubCell"/>
</dbReference>
<evidence type="ECO:0000313" key="4">
    <source>
        <dbReference type="EMBL" id="MDG3016860.1"/>
    </source>
</evidence>
<comment type="caution">
    <text evidence="4">The sequence shown here is derived from an EMBL/GenBank/DDBJ whole genome shotgun (WGS) entry which is preliminary data.</text>
</comment>
<organism evidence="4 5">
    <name type="scientific">Speluncibacter jeojiensis</name>
    <dbReference type="NCBI Taxonomy" id="2710754"/>
    <lineage>
        <taxon>Bacteria</taxon>
        <taxon>Bacillati</taxon>
        <taxon>Actinomycetota</taxon>
        <taxon>Actinomycetes</taxon>
        <taxon>Mycobacteriales</taxon>
        <taxon>Speluncibacteraceae</taxon>
        <taxon>Speluncibacter</taxon>
    </lineage>
</organism>
<proteinExistence type="predicted"/>
<evidence type="ECO:0000256" key="1">
    <source>
        <dbReference type="ARBA" id="ARBA00004370"/>
    </source>
</evidence>
<dbReference type="Proteomes" id="UP001152755">
    <property type="component" value="Unassembled WGS sequence"/>
</dbReference>
<accession>A0A9X4M2I5</accession>
<reference evidence="4" key="1">
    <citation type="submission" date="2022-08" db="EMBL/GenBank/DDBJ databases">
        <title>Genome analysis of Corynebacteriales strain.</title>
        <authorList>
            <person name="Lee S.D."/>
        </authorList>
    </citation>
    <scope>NUCLEOTIDE SEQUENCE</scope>
    <source>
        <strain evidence="4">D3-21</strain>
    </source>
</reference>
<dbReference type="PANTHER" id="PTHR37042">
    <property type="entry name" value="OUTER MEMBRANE PROTEIN RV1973"/>
    <property type="match status" value="1"/>
</dbReference>
<gene>
    <name evidence="4" type="ORF">NVS88_20100</name>
</gene>
<feature type="transmembrane region" description="Helical" evidence="3">
    <location>
        <begin position="12"/>
        <end position="32"/>
    </location>
</feature>
<evidence type="ECO:0000313" key="5">
    <source>
        <dbReference type="Proteomes" id="UP001152755"/>
    </source>
</evidence>
<dbReference type="EMBL" id="JANRHA010000018">
    <property type="protein sequence ID" value="MDG3016860.1"/>
    <property type="molecule type" value="Genomic_DNA"/>
</dbReference>
<evidence type="ECO:0000256" key="3">
    <source>
        <dbReference type="SAM" id="Phobius"/>
    </source>
</evidence>
<keyword evidence="3" id="KW-0812">Transmembrane</keyword>
<comment type="subcellular location">
    <subcellularLocation>
        <location evidence="1">Membrane</location>
    </subcellularLocation>
</comment>
<name>A0A9X4M2I5_9ACTN</name>
<evidence type="ECO:0000256" key="2">
    <source>
        <dbReference type="ARBA" id="ARBA00023136"/>
    </source>
</evidence>
<keyword evidence="2 3" id="KW-0472">Membrane</keyword>
<dbReference type="AlphaFoldDB" id="A0A9X4M2I5"/>